<keyword evidence="3" id="KW-0820">tRNA-binding</keyword>
<dbReference type="RefSeq" id="WP_115818803.1">
    <property type="nucleotide sequence ID" value="NZ_QRDV01000011.1"/>
</dbReference>
<keyword evidence="12" id="KW-0175">Coiled coil</keyword>
<dbReference type="PROSITE" id="PS00211">
    <property type="entry name" value="ABC_TRANSPORTER_1"/>
    <property type="match status" value="1"/>
</dbReference>
<dbReference type="SMART" id="SM00382">
    <property type="entry name" value="AAA"/>
    <property type="match status" value="2"/>
</dbReference>
<evidence type="ECO:0000256" key="4">
    <source>
        <dbReference type="ARBA" id="ARBA00022730"/>
    </source>
</evidence>
<keyword evidence="15" id="KW-1185">Reference proteome</keyword>
<keyword evidence="4" id="KW-0699">rRNA-binding</keyword>
<accession>A0A3D9GPP4</accession>
<evidence type="ECO:0000256" key="2">
    <source>
        <dbReference type="ARBA" id="ARBA00022490"/>
    </source>
</evidence>
<dbReference type="PROSITE" id="PS50893">
    <property type="entry name" value="ABC_TRANSPORTER_2"/>
    <property type="match status" value="2"/>
</dbReference>
<dbReference type="InterPro" id="IPR003593">
    <property type="entry name" value="AAA+_ATPase"/>
</dbReference>
<evidence type="ECO:0000256" key="10">
    <source>
        <dbReference type="ARBA" id="ARBA00022884"/>
    </source>
</evidence>
<dbReference type="GO" id="GO:0019843">
    <property type="term" value="F:rRNA binding"/>
    <property type="evidence" value="ECO:0007669"/>
    <property type="project" value="UniProtKB-KW"/>
</dbReference>
<dbReference type="GO" id="GO:0016887">
    <property type="term" value="F:ATP hydrolysis activity"/>
    <property type="evidence" value="ECO:0007669"/>
    <property type="project" value="InterPro"/>
</dbReference>
<dbReference type="InterPro" id="IPR003439">
    <property type="entry name" value="ABC_transporter-like_ATP-bd"/>
</dbReference>
<evidence type="ECO:0000256" key="6">
    <source>
        <dbReference type="ARBA" id="ARBA00022741"/>
    </source>
</evidence>
<dbReference type="Proteomes" id="UP000256980">
    <property type="component" value="Unassembled WGS sequence"/>
</dbReference>
<evidence type="ECO:0000313" key="14">
    <source>
        <dbReference type="EMBL" id="RED38190.1"/>
    </source>
</evidence>
<evidence type="ECO:0000256" key="1">
    <source>
        <dbReference type="ARBA" id="ARBA00005868"/>
    </source>
</evidence>
<evidence type="ECO:0000256" key="9">
    <source>
        <dbReference type="ARBA" id="ARBA00022845"/>
    </source>
</evidence>
<evidence type="ECO:0000259" key="13">
    <source>
        <dbReference type="PROSITE" id="PS50893"/>
    </source>
</evidence>
<dbReference type="PANTHER" id="PTHR42855">
    <property type="entry name" value="ABC TRANSPORTER ATP-BINDING SUBUNIT"/>
    <property type="match status" value="1"/>
</dbReference>
<evidence type="ECO:0000256" key="5">
    <source>
        <dbReference type="ARBA" id="ARBA00022737"/>
    </source>
</evidence>
<protein>
    <submittedName>
        <fullName evidence="14">ATP-binding cassette subfamily F protein uup</fullName>
    </submittedName>
</protein>
<comment type="caution">
    <text evidence="14">The sequence shown here is derived from an EMBL/GenBank/DDBJ whole genome shotgun (WGS) entry which is preliminary data.</text>
</comment>
<evidence type="ECO:0000313" key="15">
    <source>
        <dbReference type="Proteomes" id="UP000256980"/>
    </source>
</evidence>
<dbReference type="Pfam" id="PF12848">
    <property type="entry name" value="ABC_tran_Xtn"/>
    <property type="match status" value="1"/>
</dbReference>
<keyword evidence="7" id="KW-0378">Hydrolase</keyword>
<dbReference type="FunFam" id="3.40.50.300:FF:000183">
    <property type="entry name" value="ABC transporter ATP-binding protein yjjK"/>
    <property type="match status" value="1"/>
</dbReference>
<keyword evidence="8 14" id="KW-0067">ATP-binding</keyword>
<feature type="domain" description="ABC transporter" evidence="13">
    <location>
        <begin position="313"/>
        <end position="533"/>
    </location>
</feature>
<keyword evidence="11" id="KW-0648">Protein biosynthesis</keyword>
<dbReference type="GO" id="GO:0006412">
    <property type="term" value="P:translation"/>
    <property type="evidence" value="ECO:0007669"/>
    <property type="project" value="UniProtKB-KW"/>
</dbReference>
<dbReference type="Pfam" id="PF16326">
    <property type="entry name" value="ABC_tran_CTD"/>
    <property type="match status" value="1"/>
</dbReference>
<dbReference type="InterPro" id="IPR017871">
    <property type="entry name" value="ABC_transporter-like_CS"/>
</dbReference>
<dbReference type="FunFam" id="3.40.50.300:FF:000011">
    <property type="entry name" value="Putative ABC transporter ATP-binding component"/>
    <property type="match status" value="1"/>
</dbReference>
<keyword evidence="6" id="KW-0547">Nucleotide-binding</keyword>
<keyword evidence="9" id="KW-0810">Translation regulation</keyword>
<keyword evidence="5" id="KW-0677">Repeat</keyword>
<keyword evidence="10" id="KW-0694">RNA-binding</keyword>
<dbReference type="GO" id="GO:0000049">
    <property type="term" value="F:tRNA binding"/>
    <property type="evidence" value="ECO:0007669"/>
    <property type="project" value="UniProtKB-KW"/>
</dbReference>
<dbReference type="EMBL" id="QRDV01000011">
    <property type="protein sequence ID" value="RED38190.1"/>
    <property type="molecule type" value="Genomic_DNA"/>
</dbReference>
<dbReference type="InterPro" id="IPR032781">
    <property type="entry name" value="ABC_tran_Xtn"/>
</dbReference>
<organism evidence="14 15">
    <name type="scientific">Winogradskyella eximia</name>
    <dbReference type="NCBI Taxonomy" id="262006"/>
    <lineage>
        <taxon>Bacteria</taxon>
        <taxon>Pseudomonadati</taxon>
        <taxon>Bacteroidota</taxon>
        <taxon>Flavobacteriia</taxon>
        <taxon>Flavobacteriales</taxon>
        <taxon>Flavobacteriaceae</taxon>
        <taxon>Winogradskyella</taxon>
    </lineage>
</organism>
<dbReference type="InterPro" id="IPR051309">
    <property type="entry name" value="ABCF_ATPase"/>
</dbReference>
<evidence type="ECO:0000256" key="8">
    <source>
        <dbReference type="ARBA" id="ARBA00022840"/>
    </source>
</evidence>
<dbReference type="SUPFAM" id="SSF52540">
    <property type="entry name" value="P-loop containing nucleoside triphosphate hydrolases"/>
    <property type="match status" value="2"/>
</dbReference>
<evidence type="ECO:0000256" key="12">
    <source>
        <dbReference type="SAM" id="Coils"/>
    </source>
</evidence>
<dbReference type="InterPro" id="IPR032524">
    <property type="entry name" value="ABC_tran_C"/>
</dbReference>
<dbReference type="GO" id="GO:0003677">
    <property type="term" value="F:DNA binding"/>
    <property type="evidence" value="ECO:0007669"/>
    <property type="project" value="InterPro"/>
</dbReference>
<dbReference type="Pfam" id="PF00005">
    <property type="entry name" value="ABC_tran"/>
    <property type="match status" value="2"/>
</dbReference>
<dbReference type="Gene3D" id="3.40.50.300">
    <property type="entry name" value="P-loop containing nucleotide triphosphate hydrolases"/>
    <property type="match status" value="2"/>
</dbReference>
<gene>
    <name evidence="14" type="ORF">DFQ10_11111</name>
</gene>
<comment type="similarity">
    <text evidence="1">Belongs to the ABC transporter superfamily. ABCF family. Translational throttle EttA subfamily.</text>
</comment>
<name>A0A3D9GPP4_9FLAO</name>
<dbReference type="AlphaFoldDB" id="A0A3D9GPP4"/>
<dbReference type="InterPro" id="IPR027417">
    <property type="entry name" value="P-loop_NTPase"/>
</dbReference>
<evidence type="ECO:0000256" key="3">
    <source>
        <dbReference type="ARBA" id="ARBA00022555"/>
    </source>
</evidence>
<dbReference type="GO" id="GO:0005524">
    <property type="term" value="F:ATP binding"/>
    <property type="evidence" value="ECO:0007669"/>
    <property type="project" value="UniProtKB-KW"/>
</dbReference>
<sequence length="620" mass="71607">MNYLNVENISKSFGELVLFKDLSFSIHKDQKIAFVAKNGSGKTSILNILAGKDAPDDGQIVIRKGLRLAFLDQEPDLDPNLTLEETIFASDIPVLKIIEAYENALKNPEDAEAYQKAFEGMDRFNAWEFETQYQQTLSKLKLDDLSLKVSTLSGGQKKRLALAQVILSKPDILILDEPTNHLDLEMIEWLEDYFSKTQQTLFMVTHDRYFLERVCNEIVELDHGELHTYKGNYSYYLEKKEARIENQATEVGKAKQLFKKELEWMRRQPKARTTKSKSRIDDFSEIKSKAHQRRNDHKIELDINMERLGSKIIEFHKVSKAFKDKVILKDFEYTFKKGERIGVIGKNGTGKSTFLNLLTETLQPDSGKVVIGETVKIGYYTQGGIKAKPNQKVIDVIKEFGDYIPLAKGRQISAQQLLEKFLFDRKKQWDFVEKLSGGEQKRLYLCTVLIQNPNVLILDEPTNDLDIVTLNVLEDFLMDFPGVLLVVSHDRYFMDKIVDHMFVFRGEGEVEDFPGNYSDFRAYDSSQTKQVEVVEKIDNTKSEKQNEANKLDYNEQKEYKNLTSKIRALELDKVALEAEFTNPELSQDEISKLSEKLQNIIDTIEEKEMRWFELAEKLEG</sequence>
<proteinExistence type="inferred from homology"/>
<feature type="domain" description="ABC transporter" evidence="13">
    <location>
        <begin position="4"/>
        <end position="248"/>
    </location>
</feature>
<feature type="coiled-coil region" evidence="12">
    <location>
        <begin position="559"/>
        <end position="610"/>
    </location>
</feature>
<reference evidence="14 15" key="1">
    <citation type="submission" date="2018-07" db="EMBL/GenBank/DDBJ databases">
        <title>Genomic Encyclopedia of Type Strains, Phase III (KMG-III): the genomes of soil and plant-associated and newly described type strains.</title>
        <authorList>
            <person name="Whitman W."/>
        </authorList>
    </citation>
    <scope>NUCLEOTIDE SEQUENCE [LARGE SCALE GENOMIC DNA]</scope>
    <source>
        <strain evidence="14 15">CECT 7946</strain>
    </source>
</reference>
<keyword evidence="2" id="KW-0963">Cytoplasm</keyword>
<dbReference type="PANTHER" id="PTHR42855:SF1">
    <property type="entry name" value="ABC TRANSPORTER DOMAIN-CONTAINING PROTEIN"/>
    <property type="match status" value="1"/>
</dbReference>
<evidence type="ECO:0000256" key="11">
    <source>
        <dbReference type="ARBA" id="ARBA00022917"/>
    </source>
</evidence>
<evidence type="ECO:0000256" key="7">
    <source>
        <dbReference type="ARBA" id="ARBA00022801"/>
    </source>
</evidence>
<dbReference type="GO" id="GO:0006417">
    <property type="term" value="P:regulation of translation"/>
    <property type="evidence" value="ECO:0007669"/>
    <property type="project" value="UniProtKB-KW"/>
</dbReference>
<dbReference type="CDD" id="cd03221">
    <property type="entry name" value="ABCF_EF-3"/>
    <property type="match status" value="2"/>
</dbReference>
<dbReference type="OrthoDB" id="1521973at2"/>